<dbReference type="EMBL" id="NAIA01000003">
    <property type="protein sequence ID" value="OWF65201.1"/>
    <property type="molecule type" value="Genomic_DNA"/>
</dbReference>
<dbReference type="AlphaFoldDB" id="A0A210RW73"/>
<dbReference type="Proteomes" id="UP000196880">
    <property type="component" value="Unassembled WGS sequence"/>
</dbReference>
<dbReference type="OrthoDB" id="6238061at2"/>
<sequence length="267" mass="30257">MPKSSNAIRTIIAALISLDVCAQAENQTYEQLDRPAIFDSKPYAEIGSSYEGLTNGYAPWQSQYLDLMLPLKQNGLVYIQLLNAERFSQVDQSAYLNYAYPFTYGVINVEGSITHNPQFLAQNFYGAGWNGKLPYQFNYLISGRESSYLDGRTSNQNLGFDKYFDQFRLAYAAIYSTLNSQKSGWLSKYQAQWFPKNNHRIGLSYSTGHEPTVVNVGNLTTVDTQQYQIDGLYWLTKEVGLTVAAWHAKQGNYYQRNGGQIGLRLAF</sequence>
<accession>A0A210RW73</accession>
<evidence type="ECO:0008006" key="3">
    <source>
        <dbReference type="Google" id="ProtNLM"/>
    </source>
</evidence>
<keyword evidence="2" id="KW-1185">Reference proteome</keyword>
<reference evidence="1 2" key="1">
    <citation type="submission" date="2017-03" db="EMBL/GenBank/DDBJ databases">
        <title>New species Polynucleobacter sp. MWH-EgelM1-30-B4.</title>
        <authorList>
            <person name="Hahn M.W."/>
        </authorList>
    </citation>
    <scope>NUCLEOTIDE SEQUENCE [LARGE SCALE GENOMIC DNA]</scope>
    <source>
        <strain evidence="1 2">MWH-EgelM1-30-B4</strain>
    </source>
</reference>
<comment type="caution">
    <text evidence="1">The sequence shown here is derived from an EMBL/GenBank/DDBJ whole genome shotgun (WGS) entry which is preliminary data.</text>
</comment>
<protein>
    <recommendedName>
        <fullName evidence="3">YaiO family outer membrane beta-barrel protein</fullName>
    </recommendedName>
</protein>
<name>A0A210RW73_9BURK</name>
<dbReference type="InterPro" id="IPR030887">
    <property type="entry name" value="Beta-barrel_YaiO"/>
</dbReference>
<dbReference type="NCBIfam" id="TIGR04390">
    <property type="entry name" value="OMP_YaiO_dom"/>
    <property type="match status" value="1"/>
</dbReference>
<proteinExistence type="predicted"/>
<dbReference type="RefSeq" id="WP_087909398.1">
    <property type="nucleotide sequence ID" value="NZ_NAIA01000003.1"/>
</dbReference>
<organism evidence="1 2">
    <name type="scientific">Polynucleobacter hirudinilacicola</name>
    <dbReference type="NCBI Taxonomy" id="1743166"/>
    <lineage>
        <taxon>Bacteria</taxon>
        <taxon>Pseudomonadati</taxon>
        <taxon>Pseudomonadota</taxon>
        <taxon>Betaproteobacteria</taxon>
        <taxon>Burkholderiales</taxon>
        <taxon>Burkholderiaceae</taxon>
        <taxon>Polynucleobacter</taxon>
    </lineage>
</organism>
<gene>
    <name evidence="1" type="ORF">B6A14_05160</name>
</gene>
<evidence type="ECO:0000313" key="2">
    <source>
        <dbReference type="Proteomes" id="UP000196880"/>
    </source>
</evidence>
<evidence type="ECO:0000313" key="1">
    <source>
        <dbReference type="EMBL" id="OWF65201.1"/>
    </source>
</evidence>